<comment type="similarity">
    <text evidence="2">In the C-terminal section; belongs to the class-I pyridoxal-phosphate-dependent aminotransferase family.</text>
</comment>
<keyword evidence="8" id="KW-0805">Transcription regulation</keyword>
<dbReference type="GO" id="GO:0030170">
    <property type="term" value="F:pyridoxal phosphate binding"/>
    <property type="evidence" value="ECO:0007669"/>
    <property type="project" value="InterPro"/>
</dbReference>
<dbReference type="Gene3D" id="3.40.640.10">
    <property type="entry name" value="Type I PLP-dependent aspartate aminotransferase-like (Major domain)"/>
    <property type="match status" value="1"/>
</dbReference>
<keyword evidence="5 12" id="KW-0032">Aminotransferase</keyword>
<dbReference type="CDD" id="cd07377">
    <property type="entry name" value="WHTH_GntR"/>
    <property type="match status" value="1"/>
</dbReference>
<dbReference type="SMART" id="SM00345">
    <property type="entry name" value="HTH_GNTR"/>
    <property type="match status" value="1"/>
</dbReference>
<dbReference type="CDD" id="cd00609">
    <property type="entry name" value="AAT_like"/>
    <property type="match status" value="1"/>
</dbReference>
<dbReference type="InterPro" id="IPR051446">
    <property type="entry name" value="HTH_trans_reg/aminotransferase"/>
</dbReference>
<feature type="domain" description="HTH gntR-type" evidence="11">
    <location>
        <begin position="15"/>
        <end position="83"/>
    </location>
</feature>
<dbReference type="PANTHER" id="PTHR46577:SF1">
    <property type="entry name" value="HTH-TYPE TRANSCRIPTIONAL REGULATORY PROTEIN GABR"/>
    <property type="match status" value="1"/>
</dbReference>
<keyword evidence="10" id="KW-0804">Transcription</keyword>
<keyword evidence="9 12" id="KW-0238">DNA-binding</keyword>
<evidence type="ECO:0000256" key="9">
    <source>
        <dbReference type="ARBA" id="ARBA00023125"/>
    </source>
</evidence>
<evidence type="ECO:0000259" key="11">
    <source>
        <dbReference type="PROSITE" id="PS50949"/>
    </source>
</evidence>
<comment type="subunit">
    <text evidence="4">Homodimer.</text>
</comment>
<dbReference type="Gene3D" id="3.90.1150.10">
    <property type="entry name" value="Aspartate Aminotransferase, domain 1"/>
    <property type="match status" value="1"/>
</dbReference>
<dbReference type="InterPro" id="IPR036390">
    <property type="entry name" value="WH_DNA-bd_sf"/>
</dbReference>
<dbReference type="STRING" id="1121256.SAMN02746089_00297"/>
<organism evidence="12 13">
    <name type="scientific">Caldanaerobius fijiensis DSM 17918</name>
    <dbReference type="NCBI Taxonomy" id="1121256"/>
    <lineage>
        <taxon>Bacteria</taxon>
        <taxon>Bacillati</taxon>
        <taxon>Bacillota</taxon>
        <taxon>Clostridia</taxon>
        <taxon>Thermoanaerobacterales</taxon>
        <taxon>Thermoanaerobacteraceae</taxon>
        <taxon>Caldanaerobius</taxon>
    </lineage>
</organism>
<accession>A0A1M4TTF2</accession>
<dbReference type="SUPFAM" id="SSF53383">
    <property type="entry name" value="PLP-dependent transferases"/>
    <property type="match status" value="1"/>
</dbReference>
<evidence type="ECO:0000256" key="7">
    <source>
        <dbReference type="ARBA" id="ARBA00022898"/>
    </source>
</evidence>
<evidence type="ECO:0000256" key="6">
    <source>
        <dbReference type="ARBA" id="ARBA00022679"/>
    </source>
</evidence>
<proteinExistence type="inferred from homology"/>
<protein>
    <submittedName>
        <fullName evidence="12">DNA-binding transcriptional regulator, MocR family, contains an aminotransferase domain</fullName>
    </submittedName>
</protein>
<evidence type="ECO:0000256" key="5">
    <source>
        <dbReference type="ARBA" id="ARBA00022576"/>
    </source>
</evidence>
<dbReference type="PANTHER" id="PTHR46577">
    <property type="entry name" value="HTH-TYPE TRANSCRIPTIONAL REGULATORY PROTEIN GABR"/>
    <property type="match status" value="1"/>
</dbReference>
<dbReference type="SUPFAM" id="SSF46785">
    <property type="entry name" value="Winged helix' DNA-binding domain"/>
    <property type="match status" value="1"/>
</dbReference>
<dbReference type="GO" id="GO:0003700">
    <property type="term" value="F:DNA-binding transcription factor activity"/>
    <property type="evidence" value="ECO:0007669"/>
    <property type="project" value="InterPro"/>
</dbReference>
<dbReference type="Gene3D" id="1.10.10.10">
    <property type="entry name" value="Winged helix-like DNA-binding domain superfamily/Winged helix DNA-binding domain"/>
    <property type="match status" value="1"/>
</dbReference>
<dbReference type="InterPro" id="IPR015421">
    <property type="entry name" value="PyrdxlP-dep_Trfase_major"/>
</dbReference>
<dbReference type="PROSITE" id="PS50949">
    <property type="entry name" value="HTH_GNTR"/>
    <property type="match status" value="1"/>
</dbReference>
<name>A0A1M4TTF2_9THEO</name>
<evidence type="ECO:0000313" key="13">
    <source>
        <dbReference type="Proteomes" id="UP000184088"/>
    </source>
</evidence>
<dbReference type="InterPro" id="IPR036388">
    <property type="entry name" value="WH-like_DNA-bd_sf"/>
</dbReference>
<evidence type="ECO:0000256" key="1">
    <source>
        <dbReference type="ARBA" id="ARBA00001933"/>
    </source>
</evidence>
<dbReference type="InterPro" id="IPR004839">
    <property type="entry name" value="Aminotransferase_I/II_large"/>
</dbReference>
<dbReference type="AlphaFoldDB" id="A0A1M4TTF2"/>
<keyword evidence="13" id="KW-1185">Reference proteome</keyword>
<dbReference type="FunFam" id="3.40.640.10:FF:000053">
    <property type="entry name" value="Aminotransferase, class I"/>
    <property type="match status" value="1"/>
</dbReference>
<evidence type="ECO:0000256" key="4">
    <source>
        <dbReference type="ARBA" id="ARBA00011738"/>
    </source>
</evidence>
<dbReference type="GO" id="GO:0008483">
    <property type="term" value="F:transaminase activity"/>
    <property type="evidence" value="ECO:0007669"/>
    <property type="project" value="UniProtKB-KW"/>
</dbReference>
<dbReference type="Pfam" id="PF00392">
    <property type="entry name" value="GntR"/>
    <property type="match status" value="1"/>
</dbReference>
<evidence type="ECO:0000256" key="10">
    <source>
        <dbReference type="ARBA" id="ARBA00023163"/>
    </source>
</evidence>
<dbReference type="InterPro" id="IPR015424">
    <property type="entry name" value="PyrdxlP-dep_Trfase"/>
</dbReference>
<evidence type="ECO:0000256" key="2">
    <source>
        <dbReference type="ARBA" id="ARBA00005384"/>
    </source>
</evidence>
<reference evidence="12 13" key="1">
    <citation type="submission" date="2016-11" db="EMBL/GenBank/DDBJ databases">
        <authorList>
            <person name="Jaros S."/>
            <person name="Januszkiewicz K."/>
            <person name="Wedrychowicz H."/>
        </authorList>
    </citation>
    <scope>NUCLEOTIDE SEQUENCE [LARGE SCALE GENOMIC DNA]</scope>
    <source>
        <strain evidence="12 13">DSM 17918</strain>
    </source>
</reference>
<keyword evidence="7" id="KW-0663">Pyridoxal phosphate</keyword>
<dbReference type="InterPro" id="IPR000524">
    <property type="entry name" value="Tscrpt_reg_HTH_GntR"/>
</dbReference>
<sequence length="481" mass="54586">MEVFKELYLDKNSPQPLYMQLADQIKRLIEENKIQRGFKLPPVRRLAELLDVNNTTVANAYRFLESHGYVRTKIGSGTYVADLAKKDDDIMDQIKLLDRGQLVMAPGTINFASATPSPELFPVEDFKTIINEVLDRDGGIAFSYQESKGFRPLRESISEFLLLYGIKAKPEDIQVISGGQQGIDILSKAMLNYGDYVFVESPTYNGAIAAFKSRGANIVGIPLRKNGIDLEILEANLKNKRPAFIYVMPGFQNPTGYCYSDENKLRLLDIANKYDIYILEDDYLNDLAYSGEDIKPIKSYDDNGRVIYLKSFSKIFMPGLRLAFLALPEKINSEVIAAKHITDISTVGLTQRAFDLFLRKGLWKKNLEYIKKIYSNQMSYVCKKLESIKGIQFEKPSGGLYIWIGLPEGYSSVKLYAMCLKRGVLIAPGNIFYPNYEEDNHFRLSFAALSYQEIDRGIDILSDAIGELMENRTEEKIMPLI</sequence>
<comment type="similarity">
    <text evidence="3">Belongs to the class-I pyridoxal-phosphate-dependent aminotransferase family.</text>
</comment>
<evidence type="ECO:0000256" key="8">
    <source>
        <dbReference type="ARBA" id="ARBA00023015"/>
    </source>
</evidence>
<dbReference type="Pfam" id="PF00155">
    <property type="entry name" value="Aminotran_1_2"/>
    <property type="match status" value="1"/>
</dbReference>
<evidence type="ECO:0000256" key="3">
    <source>
        <dbReference type="ARBA" id="ARBA00007441"/>
    </source>
</evidence>
<dbReference type="GO" id="GO:0003677">
    <property type="term" value="F:DNA binding"/>
    <property type="evidence" value="ECO:0007669"/>
    <property type="project" value="UniProtKB-KW"/>
</dbReference>
<dbReference type="EMBL" id="FQVH01000002">
    <property type="protein sequence ID" value="SHE47780.1"/>
    <property type="molecule type" value="Genomic_DNA"/>
</dbReference>
<dbReference type="InterPro" id="IPR015422">
    <property type="entry name" value="PyrdxlP-dep_Trfase_small"/>
</dbReference>
<gene>
    <name evidence="12" type="ORF">SAMN02746089_00297</name>
</gene>
<dbReference type="Proteomes" id="UP000184088">
    <property type="component" value="Unassembled WGS sequence"/>
</dbReference>
<keyword evidence="6 12" id="KW-0808">Transferase</keyword>
<evidence type="ECO:0000313" key="12">
    <source>
        <dbReference type="EMBL" id="SHE47780.1"/>
    </source>
</evidence>
<comment type="cofactor">
    <cofactor evidence="1">
        <name>pyridoxal 5'-phosphate</name>
        <dbReference type="ChEBI" id="CHEBI:597326"/>
    </cofactor>
</comment>